<feature type="region of interest" description="Disordered" evidence="4">
    <location>
        <begin position="337"/>
        <end position="389"/>
    </location>
</feature>
<dbReference type="GO" id="GO:0008234">
    <property type="term" value="F:cysteine-type peptidase activity"/>
    <property type="evidence" value="ECO:0007669"/>
    <property type="project" value="InterPro"/>
</dbReference>
<feature type="region of interest" description="Disordered" evidence="4">
    <location>
        <begin position="1"/>
        <end position="48"/>
    </location>
</feature>
<dbReference type="PANTHER" id="PTHR33096:SF1">
    <property type="entry name" value="CXC1-LIKE CYSTEINE CLUSTER ASSOCIATED WITH KDZ TRANSPOSASES DOMAIN-CONTAINING PROTEIN"/>
    <property type="match status" value="1"/>
</dbReference>
<evidence type="ECO:0000313" key="6">
    <source>
        <dbReference type="EMBL" id="KAF5326117.1"/>
    </source>
</evidence>
<dbReference type="OrthoDB" id="3253684at2759"/>
<protein>
    <recommendedName>
        <fullName evidence="5">Ubiquitin-like protease family profile domain-containing protein</fullName>
    </recommendedName>
</protein>
<comment type="caution">
    <text evidence="6">The sequence shown here is derived from an EMBL/GenBank/DDBJ whole genome shotgun (WGS) entry which is preliminary data.</text>
</comment>
<evidence type="ECO:0000313" key="7">
    <source>
        <dbReference type="Proteomes" id="UP000541558"/>
    </source>
</evidence>
<dbReference type="Pfam" id="PF02902">
    <property type="entry name" value="Peptidase_C48"/>
    <property type="match status" value="1"/>
</dbReference>
<organism evidence="6 7">
    <name type="scientific">Ephemerocybe angulata</name>
    <dbReference type="NCBI Taxonomy" id="980116"/>
    <lineage>
        <taxon>Eukaryota</taxon>
        <taxon>Fungi</taxon>
        <taxon>Dikarya</taxon>
        <taxon>Basidiomycota</taxon>
        <taxon>Agaricomycotina</taxon>
        <taxon>Agaricomycetes</taxon>
        <taxon>Agaricomycetidae</taxon>
        <taxon>Agaricales</taxon>
        <taxon>Agaricineae</taxon>
        <taxon>Psathyrellaceae</taxon>
        <taxon>Ephemerocybe</taxon>
    </lineage>
</organism>
<dbReference type="PANTHER" id="PTHR33096">
    <property type="entry name" value="CXC2 DOMAIN-CONTAINING PROTEIN"/>
    <property type="match status" value="1"/>
</dbReference>
<proteinExistence type="inferred from homology"/>
<dbReference type="SUPFAM" id="SSF54001">
    <property type="entry name" value="Cysteine proteinases"/>
    <property type="match status" value="1"/>
</dbReference>
<comment type="similarity">
    <text evidence="1">Belongs to the peptidase C48 family.</text>
</comment>
<sequence>MSSSSTSKHANDAKRKRANQSTQRGMGSLYESPKKSRATHGNISAPKTFVHDLKQEALKKQLASLRAEIQAEEDAGSEREDDDFSMDIDTDLNSGGLNDQIQQSDPPSQPAAFTTPPASPAPGRTPDLSYVPEPAPLQEENANNAQPGKRRRQAPNESAKSLYHRWEDLLPEIYAPYLKYMEQSYGQMALPLLPSTVRVCEPTCQETHKTSRILCLYPHHYQYIDFQWCTTSSLPVCLVRKGLFPTAPTRPGIAISLELLAFYKALFEHACDATTALAHALNAHYTRRGFVLVDKKGCLVGEPFRKGLGKAFQWYDCLLHKIELDVEAAVQSATKHWKEPGAADTSEADNDGADTSGADPSGADTSGADTSGADTSGAEADSSGTENSEARNKRIFLLDRHLKSLGFEMRANLGNLLTDKMQKNIPKHRLTAETMLERCAMSVPDLRREWEVQKQSQTSVRAQNQIKKELDSILKLQTNLDAVEKSISETRNFVENKHGGSHSSEDILDDLGKQQNDLMDKVEQLYASLNVDESFPELIGIDLDFFFEWDKVNQAKGGKGPTIGTKLHQYARRAIAKRTPTLLKAIRKFNKICGECAEIYRPEYNIPLPEVLPVDLHDLQHNSSILEDIWMSPASPDRNAWLYDSDVREAMRAVQQADRCQEEVKRLGIEFDNLCRWFGKELTSVELALVVPENAILAGPLSQYREKLLSYIPHWQTAQTQARYQYHRTSASDAAKSLSSKLNGQVVPVSYKWAEVVVLDLSGPQGNPFEDPSERGMDEEEEEPFIEAVANPVAISTPASAVTTLKSIRYDASLLDRLNLVPRNTDLGTQETTHRWFDFTLPGGTKATRHTFDDNALQSLRTPDVHLNNTTMEACAALLHHHALLRQSATANNSVIFSMFDLHMAMYSPDRLWEQVKGGSYWCKATWIIPLHRLYPVAHWVCAIIHPNTSDIYLFDSLDERKKWSSNLKELINFVDLLFGEAKGHGYSASSPDLPWKVFSLTQRPLQTSNNSCGLWVLATIASHLDGFHIPDIDEEGIGRFRQKLYAHISNLSPP</sequence>
<dbReference type="InterPro" id="IPR003653">
    <property type="entry name" value="Peptidase_C48_C"/>
</dbReference>
<dbReference type="AlphaFoldDB" id="A0A8H5BMK2"/>
<feature type="compositionally biased region" description="Acidic residues" evidence="4">
    <location>
        <begin position="70"/>
        <end position="90"/>
    </location>
</feature>
<evidence type="ECO:0000256" key="2">
    <source>
        <dbReference type="ARBA" id="ARBA00022670"/>
    </source>
</evidence>
<name>A0A8H5BMK2_9AGAR</name>
<dbReference type="GO" id="GO:0006508">
    <property type="term" value="P:proteolysis"/>
    <property type="evidence" value="ECO:0007669"/>
    <property type="project" value="UniProtKB-KW"/>
</dbReference>
<evidence type="ECO:0000259" key="5">
    <source>
        <dbReference type="PROSITE" id="PS50600"/>
    </source>
</evidence>
<evidence type="ECO:0000256" key="4">
    <source>
        <dbReference type="SAM" id="MobiDB-lite"/>
    </source>
</evidence>
<dbReference type="Gene3D" id="3.40.395.10">
    <property type="entry name" value="Adenoviral Proteinase, Chain A"/>
    <property type="match status" value="1"/>
</dbReference>
<evidence type="ECO:0000256" key="3">
    <source>
        <dbReference type="ARBA" id="ARBA00022801"/>
    </source>
</evidence>
<feature type="compositionally biased region" description="Polar residues" evidence="4">
    <location>
        <begin position="363"/>
        <end position="374"/>
    </location>
</feature>
<keyword evidence="2" id="KW-0645">Protease</keyword>
<keyword evidence="7" id="KW-1185">Reference proteome</keyword>
<dbReference type="Pfam" id="PF18802">
    <property type="entry name" value="CxC1"/>
    <property type="match status" value="1"/>
</dbReference>
<feature type="compositionally biased region" description="Low complexity" evidence="4">
    <location>
        <begin position="99"/>
        <end position="116"/>
    </location>
</feature>
<dbReference type="InterPro" id="IPR041320">
    <property type="entry name" value="CxC1"/>
</dbReference>
<dbReference type="Proteomes" id="UP000541558">
    <property type="component" value="Unassembled WGS sequence"/>
</dbReference>
<dbReference type="GO" id="GO:0019783">
    <property type="term" value="F:ubiquitin-like protein peptidase activity"/>
    <property type="evidence" value="ECO:0007669"/>
    <property type="project" value="UniProtKB-ARBA"/>
</dbReference>
<dbReference type="InterPro" id="IPR038765">
    <property type="entry name" value="Papain-like_cys_pep_sf"/>
</dbReference>
<keyword evidence="3" id="KW-0378">Hydrolase</keyword>
<feature type="region of interest" description="Disordered" evidence="4">
    <location>
        <begin position="69"/>
        <end position="158"/>
    </location>
</feature>
<gene>
    <name evidence="6" type="ORF">D9611_000326</name>
</gene>
<reference evidence="6 7" key="1">
    <citation type="journal article" date="2020" name="ISME J.">
        <title>Uncovering the hidden diversity of litter-decomposition mechanisms in mushroom-forming fungi.</title>
        <authorList>
            <person name="Floudas D."/>
            <person name="Bentzer J."/>
            <person name="Ahren D."/>
            <person name="Johansson T."/>
            <person name="Persson P."/>
            <person name="Tunlid A."/>
        </authorList>
    </citation>
    <scope>NUCLEOTIDE SEQUENCE [LARGE SCALE GENOMIC DNA]</scope>
    <source>
        <strain evidence="6 7">CBS 175.51</strain>
    </source>
</reference>
<feature type="domain" description="Ubiquitin-like protease family profile" evidence="5">
    <location>
        <begin position="850"/>
        <end position="1024"/>
    </location>
</feature>
<accession>A0A8H5BMK2</accession>
<dbReference type="EMBL" id="JAACJK010000163">
    <property type="protein sequence ID" value="KAF5326117.1"/>
    <property type="molecule type" value="Genomic_DNA"/>
</dbReference>
<evidence type="ECO:0000256" key="1">
    <source>
        <dbReference type="ARBA" id="ARBA00005234"/>
    </source>
</evidence>
<dbReference type="PROSITE" id="PS50600">
    <property type="entry name" value="ULP_PROTEASE"/>
    <property type="match status" value="1"/>
</dbReference>